<feature type="region of interest" description="Disordered" evidence="1">
    <location>
        <begin position="471"/>
        <end position="528"/>
    </location>
</feature>
<keyword evidence="2" id="KW-0732">Signal</keyword>
<keyword evidence="4" id="KW-0614">Plasmid</keyword>
<evidence type="ECO:0000256" key="1">
    <source>
        <dbReference type="SAM" id="MobiDB-lite"/>
    </source>
</evidence>
<dbReference type="EMBL" id="JACATZ010000001">
    <property type="protein sequence ID" value="NWJ46966.1"/>
    <property type="molecule type" value="Genomic_DNA"/>
</dbReference>
<dbReference type="RefSeq" id="WP_341471924.1">
    <property type="nucleotide sequence ID" value="NZ_CP128401.1"/>
</dbReference>
<evidence type="ECO:0000256" key="2">
    <source>
        <dbReference type="SAM" id="SignalP"/>
    </source>
</evidence>
<evidence type="ECO:0008006" key="7">
    <source>
        <dbReference type="Google" id="ProtNLM"/>
    </source>
</evidence>
<organism evidence="3 5">
    <name type="scientific">Candidatus Chlorohelix allophototropha</name>
    <dbReference type="NCBI Taxonomy" id="3003348"/>
    <lineage>
        <taxon>Bacteria</taxon>
        <taxon>Bacillati</taxon>
        <taxon>Chloroflexota</taxon>
        <taxon>Chloroflexia</taxon>
        <taxon>Candidatus Chloroheliales</taxon>
        <taxon>Candidatus Chloroheliaceae</taxon>
        <taxon>Candidatus Chlorohelix</taxon>
    </lineage>
</organism>
<proteinExistence type="predicted"/>
<evidence type="ECO:0000313" key="6">
    <source>
        <dbReference type="Proteomes" id="UP001431572"/>
    </source>
</evidence>
<evidence type="ECO:0000313" key="3">
    <source>
        <dbReference type="EMBL" id="NWJ46966.1"/>
    </source>
</evidence>
<accession>A0A8T7M4H3</accession>
<dbReference type="Gene3D" id="1.20.120.1490">
    <property type="match status" value="1"/>
</dbReference>
<feature type="chain" id="PRO_5035926675" description="DUF4856 domain-containing protein" evidence="2">
    <location>
        <begin position="25"/>
        <end position="528"/>
    </location>
</feature>
<protein>
    <recommendedName>
        <fullName evidence="7">DUF4856 domain-containing protein</fullName>
    </recommendedName>
</protein>
<name>A0A8T7M4H3_9CHLR</name>
<keyword evidence="6" id="KW-1185">Reference proteome</keyword>
<dbReference type="Proteomes" id="UP001431572">
    <property type="component" value="Plasmid unnamed1"/>
</dbReference>
<feature type="compositionally biased region" description="Polar residues" evidence="1">
    <location>
        <begin position="42"/>
        <end position="53"/>
    </location>
</feature>
<gene>
    <name evidence="3" type="ORF">HXX08_13980</name>
    <name evidence="4" type="ORF">OZ401_004841</name>
</gene>
<sequence length="528" mass="57545">MKKRFIPLLIITLMLSLLLITACASSDKTALSASSVTTTEAVQNAQLAQPTKTRSVEAPKNQPTPKATPQPQPSESPKAGDTANQYTLEQAMSDNAQLSTIAFSGLAFITGSSGADTFMPPGKVADFFGFQYMRDVDTAGYGHNTTFLSKAANNVLFILNDQQKAKLVALAKEQAPLYTNFAYNRFPIMDAFRRNLEGKVPTGSNSLNIQAVASYTASLYQTDADLSYNRAIVVGSIISSFTDEQKAYLAKMQFNNSATWAEVAEDEQLKKSMTNTEFVAVMTYASELFSWYKGSIDADVYFCPERHGTYFGGFYMKDYPAMNNPDYFISTSLTGDSGQGFLNVLNTEQRALITGIIDEQRSALQEIAQIRTTVSTELRKAMTGGSVDKEMVYSLIKRYGELDGQMSALYATRFSQVNKTLTETQRAALVKLRDLDVVPQGAYMFSTPTAMPQLPNTDYMFGMGSAPANAGQLTAPASFGSTNEPKNAEDPNKPPQGGNKNTAEPKNTQDPNKTPQGGNKDTTPKPKP</sequence>
<geneLocation type="plasmid" evidence="4 6">
    <name>unnamed1</name>
</geneLocation>
<feature type="compositionally biased region" description="Polar residues" evidence="1">
    <location>
        <begin position="498"/>
        <end position="521"/>
    </location>
</feature>
<dbReference type="Proteomes" id="UP000521676">
    <property type="component" value="Unassembled WGS sequence"/>
</dbReference>
<feature type="signal peptide" evidence="2">
    <location>
        <begin position="1"/>
        <end position="24"/>
    </location>
</feature>
<reference evidence="4" key="2">
    <citation type="journal article" date="2024" name="Nature">
        <title>Anoxygenic phototroph of the Chloroflexota uses a type I reaction centre.</title>
        <authorList>
            <person name="Tsuji J.M."/>
            <person name="Shaw N.A."/>
            <person name="Nagashima S."/>
            <person name="Venkiteswaran J.J."/>
            <person name="Schiff S.L."/>
            <person name="Watanabe T."/>
            <person name="Fukui M."/>
            <person name="Hanada S."/>
            <person name="Tank M."/>
            <person name="Neufeld J.D."/>
        </authorList>
    </citation>
    <scope>NUCLEOTIDE SEQUENCE</scope>
    <source>
        <strain evidence="4">L227-S17</strain>
        <plasmid evidence="4 6">unnamed1</plasmid>
    </source>
</reference>
<feature type="region of interest" description="Disordered" evidence="1">
    <location>
        <begin position="42"/>
        <end position="81"/>
    </location>
</feature>
<reference evidence="3 5" key="1">
    <citation type="submission" date="2020-06" db="EMBL/GenBank/DDBJ databases">
        <title>Anoxygenic phototrophic Chloroflexota member uses a Type I reaction center.</title>
        <authorList>
            <person name="Tsuji J.M."/>
            <person name="Shaw N.A."/>
            <person name="Nagashima S."/>
            <person name="Venkiteswaran J."/>
            <person name="Schiff S.L."/>
            <person name="Hanada S."/>
            <person name="Tank M."/>
            <person name="Neufeld J.D."/>
        </authorList>
    </citation>
    <scope>NUCLEOTIDE SEQUENCE [LARGE SCALE GENOMIC DNA]</scope>
    <source>
        <strain evidence="3">L227-S17</strain>
    </source>
</reference>
<evidence type="ECO:0000313" key="4">
    <source>
        <dbReference type="EMBL" id="WJW70039.1"/>
    </source>
</evidence>
<dbReference type="AlphaFoldDB" id="A0A8T7M4H3"/>
<dbReference type="PROSITE" id="PS51257">
    <property type="entry name" value="PROKAR_LIPOPROTEIN"/>
    <property type="match status" value="1"/>
</dbReference>
<dbReference type="EMBL" id="CP128401">
    <property type="protein sequence ID" value="WJW70039.1"/>
    <property type="molecule type" value="Genomic_DNA"/>
</dbReference>
<evidence type="ECO:0000313" key="5">
    <source>
        <dbReference type="Proteomes" id="UP000521676"/>
    </source>
</evidence>